<dbReference type="InterPro" id="IPR000276">
    <property type="entry name" value="GPCR_Rhodpsn"/>
</dbReference>
<dbReference type="PRINTS" id="PR00237">
    <property type="entry name" value="GPCRRHODOPSN"/>
</dbReference>
<feature type="transmembrane region" description="Helical" evidence="14">
    <location>
        <begin position="34"/>
        <end position="57"/>
    </location>
</feature>
<dbReference type="Proteomes" id="UP000018936">
    <property type="component" value="Unassembled WGS sequence"/>
</dbReference>
<evidence type="ECO:0000256" key="14">
    <source>
        <dbReference type="SAM" id="Phobius"/>
    </source>
</evidence>
<reference evidence="16 17" key="1">
    <citation type="journal article" date="2013" name="Proc. Natl. Acad. Sci. U.S.A.">
        <title>The king cobra genome reveals dynamic gene evolution and adaptation in the snake venom system.</title>
        <authorList>
            <person name="Vonk F.J."/>
            <person name="Casewell N.R."/>
            <person name="Henkel C.V."/>
            <person name="Heimberg A.M."/>
            <person name="Jansen H.J."/>
            <person name="McCleary R.J."/>
            <person name="Kerkkamp H.M."/>
            <person name="Vos R.A."/>
            <person name="Guerreiro I."/>
            <person name="Calvete J.J."/>
            <person name="Wuster W."/>
            <person name="Woods A.E."/>
            <person name="Logan J.M."/>
            <person name="Harrison R.A."/>
            <person name="Castoe T.A."/>
            <person name="de Koning A.P."/>
            <person name="Pollock D.D."/>
            <person name="Yandell M."/>
            <person name="Calderon D."/>
            <person name="Renjifo C."/>
            <person name="Currier R.B."/>
            <person name="Salgado D."/>
            <person name="Pla D."/>
            <person name="Sanz L."/>
            <person name="Hyder A.S."/>
            <person name="Ribeiro J.M."/>
            <person name="Arntzen J.W."/>
            <person name="van den Thillart G.E."/>
            <person name="Boetzer M."/>
            <person name="Pirovano W."/>
            <person name="Dirks R.P."/>
            <person name="Spaink H.P."/>
            <person name="Duboule D."/>
            <person name="McGlinn E."/>
            <person name="Kini R.M."/>
            <person name="Richardson M.K."/>
        </authorList>
    </citation>
    <scope>NUCLEOTIDE SEQUENCE</scope>
    <source>
        <tissue evidence="16">Blood</tissue>
    </source>
</reference>
<dbReference type="PRINTS" id="PR01476">
    <property type="entry name" value="LTBRECEPTOR"/>
</dbReference>
<feature type="transmembrane region" description="Helical" evidence="14">
    <location>
        <begin position="106"/>
        <end position="127"/>
    </location>
</feature>
<dbReference type="PANTHER" id="PTHR24225">
    <property type="entry name" value="CHEMOTACTIC RECEPTOR"/>
    <property type="match status" value="1"/>
</dbReference>
<feature type="transmembrane region" description="Helical" evidence="14">
    <location>
        <begin position="147"/>
        <end position="169"/>
    </location>
</feature>
<dbReference type="InterPro" id="IPR017452">
    <property type="entry name" value="GPCR_Rhodpsn_7TM"/>
</dbReference>
<keyword evidence="5 14" id="KW-1133">Transmembrane helix</keyword>
<feature type="transmembrane region" description="Helical" evidence="14">
    <location>
        <begin position="554"/>
        <end position="572"/>
    </location>
</feature>
<organism evidence="16 17">
    <name type="scientific">Ophiophagus hannah</name>
    <name type="common">King cobra</name>
    <name type="synonym">Naja hannah</name>
    <dbReference type="NCBI Taxonomy" id="8665"/>
    <lineage>
        <taxon>Eukaryota</taxon>
        <taxon>Metazoa</taxon>
        <taxon>Chordata</taxon>
        <taxon>Craniata</taxon>
        <taxon>Vertebrata</taxon>
        <taxon>Euteleostomi</taxon>
        <taxon>Lepidosauria</taxon>
        <taxon>Squamata</taxon>
        <taxon>Bifurcata</taxon>
        <taxon>Unidentata</taxon>
        <taxon>Episquamata</taxon>
        <taxon>Toxicofera</taxon>
        <taxon>Serpentes</taxon>
        <taxon>Colubroidea</taxon>
        <taxon>Elapidae</taxon>
        <taxon>Elapinae</taxon>
        <taxon>Ophiophagus</taxon>
    </lineage>
</organism>
<feature type="compositionally biased region" description="Polar residues" evidence="13">
    <location>
        <begin position="706"/>
        <end position="718"/>
    </location>
</feature>
<evidence type="ECO:0000313" key="16">
    <source>
        <dbReference type="EMBL" id="ETE66050.1"/>
    </source>
</evidence>
<feature type="transmembrane region" description="Helical" evidence="14">
    <location>
        <begin position="464"/>
        <end position="485"/>
    </location>
</feature>
<dbReference type="PANTHER" id="PTHR24225:SF72">
    <property type="entry name" value="G-PROTEIN COUPLED RECEPTORS FAMILY 1 PROFILE DOMAIN-CONTAINING PROTEIN-RELATED"/>
    <property type="match status" value="1"/>
</dbReference>
<dbReference type="GO" id="GO:0007200">
    <property type="term" value="P:phospholipase C-activating G protein-coupled receptor signaling pathway"/>
    <property type="evidence" value="ECO:0007669"/>
    <property type="project" value="TreeGrafter"/>
</dbReference>
<dbReference type="GO" id="GO:0004974">
    <property type="term" value="F:leukotriene receptor activity"/>
    <property type="evidence" value="ECO:0007669"/>
    <property type="project" value="InterPro"/>
</dbReference>
<evidence type="ECO:0000256" key="6">
    <source>
        <dbReference type="ARBA" id="ARBA00023040"/>
    </source>
</evidence>
<dbReference type="FunFam" id="1.20.1070.10:FF:000109">
    <property type="entry name" value="Leukotriene B4 receptor"/>
    <property type="match status" value="2"/>
</dbReference>
<feature type="transmembrane region" description="Helical" evidence="14">
    <location>
        <begin position="69"/>
        <end position="94"/>
    </location>
</feature>
<dbReference type="SUPFAM" id="SSF81321">
    <property type="entry name" value="Family A G protein-coupled receptor-like"/>
    <property type="match status" value="2"/>
</dbReference>
<feature type="transmembrane region" description="Helical" evidence="14">
    <location>
        <begin position="593"/>
        <end position="614"/>
    </location>
</feature>
<keyword evidence="8 12" id="KW-0675">Receptor</keyword>
<feature type="transmembrane region" description="Helical" evidence="14">
    <location>
        <begin position="634"/>
        <end position="654"/>
    </location>
</feature>
<keyword evidence="10 12" id="KW-0807">Transducer</keyword>
<dbReference type="CDD" id="cd15122">
    <property type="entry name" value="7tmA_LTB4R2"/>
    <property type="match status" value="1"/>
</dbReference>
<proteinExistence type="inferred from homology"/>
<dbReference type="InterPro" id="IPR000826">
    <property type="entry name" value="Formyl_rcpt-rel"/>
</dbReference>
<feature type="domain" description="G-protein coupled receptors family 1 profile" evidence="15">
    <location>
        <begin position="407"/>
        <end position="652"/>
    </location>
</feature>
<dbReference type="GO" id="GO:0006954">
    <property type="term" value="P:inflammatory response"/>
    <property type="evidence" value="ECO:0007669"/>
    <property type="project" value="TreeGrafter"/>
</dbReference>
<evidence type="ECO:0000256" key="8">
    <source>
        <dbReference type="ARBA" id="ARBA00023170"/>
    </source>
</evidence>
<evidence type="ECO:0000259" key="15">
    <source>
        <dbReference type="PROSITE" id="PS50262"/>
    </source>
</evidence>
<evidence type="ECO:0000256" key="9">
    <source>
        <dbReference type="ARBA" id="ARBA00023180"/>
    </source>
</evidence>
<keyword evidence="3" id="KW-0597">Phosphoprotein</keyword>
<feature type="transmembrane region" description="Helical" evidence="14">
    <location>
        <begin position="506"/>
        <end position="527"/>
    </location>
</feature>
<gene>
    <name evidence="16" type="primary">Ltb4r</name>
    <name evidence="16" type="ORF">L345_08171</name>
</gene>
<evidence type="ECO:0000256" key="7">
    <source>
        <dbReference type="ARBA" id="ARBA00023136"/>
    </source>
</evidence>
<evidence type="ECO:0000256" key="5">
    <source>
        <dbReference type="ARBA" id="ARBA00022989"/>
    </source>
</evidence>
<evidence type="ECO:0000256" key="12">
    <source>
        <dbReference type="RuleBase" id="RU000688"/>
    </source>
</evidence>
<dbReference type="PROSITE" id="PS00237">
    <property type="entry name" value="G_PROTEIN_RECEP_F1_1"/>
    <property type="match status" value="2"/>
</dbReference>
<feature type="transmembrane region" description="Helical" evidence="14">
    <location>
        <begin position="428"/>
        <end position="452"/>
    </location>
</feature>
<feature type="transmembrane region" description="Helical" evidence="14">
    <location>
        <begin position="202"/>
        <end position="225"/>
    </location>
</feature>
<evidence type="ECO:0000256" key="4">
    <source>
        <dbReference type="ARBA" id="ARBA00022692"/>
    </source>
</evidence>
<feature type="transmembrane region" description="Helical" evidence="14">
    <location>
        <begin position="392"/>
        <end position="416"/>
    </location>
</feature>
<evidence type="ECO:0000313" key="17">
    <source>
        <dbReference type="Proteomes" id="UP000018936"/>
    </source>
</evidence>
<dbReference type="OrthoDB" id="8888529at2759"/>
<comment type="subcellular location">
    <subcellularLocation>
        <location evidence="1">Cell membrane</location>
        <topology evidence="1">Multi-pass membrane protein</topology>
    </subcellularLocation>
</comment>
<protein>
    <submittedName>
        <fullName evidence="16">Leukotriene B4 receptor 1</fullName>
    </submittedName>
</protein>
<dbReference type="AlphaFoldDB" id="V8NVF3"/>
<dbReference type="GO" id="GO:0004875">
    <property type="term" value="F:complement receptor activity"/>
    <property type="evidence" value="ECO:0007669"/>
    <property type="project" value="TreeGrafter"/>
</dbReference>
<evidence type="ECO:0000256" key="11">
    <source>
        <dbReference type="ARBA" id="ARBA00025736"/>
    </source>
</evidence>
<dbReference type="PROSITE" id="PS50262">
    <property type="entry name" value="G_PROTEIN_RECEP_F1_2"/>
    <property type="match status" value="2"/>
</dbReference>
<evidence type="ECO:0000256" key="2">
    <source>
        <dbReference type="ARBA" id="ARBA00022475"/>
    </source>
</evidence>
<dbReference type="Gene3D" id="1.20.1070.10">
    <property type="entry name" value="Rhodopsin 7-helix transmembrane proteins"/>
    <property type="match status" value="2"/>
</dbReference>
<feature type="domain" description="G-protein coupled receptors family 1 profile" evidence="15">
    <location>
        <begin position="47"/>
        <end position="299"/>
    </location>
</feature>
<evidence type="ECO:0000256" key="1">
    <source>
        <dbReference type="ARBA" id="ARBA00004651"/>
    </source>
</evidence>
<keyword evidence="4 12" id="KW-0812">Transmembrane</keyword>
<keyword evidence="6 12" id="KW-0297">G-protein coupled receptor</keyword>
<dbReference type="EMBL" id="AZIM01001674">
    <property type="protein sequence ID" value="ETE66050.1"/>
    <property type="molecule type" value="Genomic_DNA"/>
</dbReference>
<dbReference type="GO" id="GO:0007204">
    <property type="term" value="P:positive regulation of cytosolic calcium ion concentration"/>
    <property type="evidence" value="ECO:0007669"/>
    <property type="project" value="TreeGrafter"/>
</dbReference>
<feature type="non-terminal residue" evidence="16">
    <location>
        <position position="1"/>
    </location>
</feature>
<name>V8NVF3_OPHHA</name>
<keyword evidence="17" id="KW-1185">Reference proteome</keyword>
<dbReference type="GO" id="GO:0005886">
    <property type="term" value="C:plasma membrane"/>
    <property type="evidence" value="ECO:0007669"/>
    <property type="project" value="UniProtKB-SubCell"/>
</dbReference>
<dbReference type="Pfam" id="PF00001">
    <property type="entry name" value="7tm_1"/>
    <property type="match status" value="2"/>
</dbReference>
<comment type="similarity">
    <text evidence="12">Belongs to the G-protein coupled receptor 1 family.</text>
</comment>
<feature type="compositionally biased region" description="Basic and acidic residues" evidence="13">
    <location>
        <begin position="686"/>
        <end position="703"/>
    </location>
</feature>
<comment type="caution">
    <text evidence="16">The sequence shown here is derived from an EMBL/GenBank/DDBJ whole genome shotgun (WGS) entry which is preliminary data.</text>
</comment>
<feature type="region of interest" description="Disordered" evidence="13">
    <location>
        <begin position="682"/>
        <end position="728"/>
    </location>
</feature>
<evidence type="ECO:0000256" key="13">
    <source>
        <dbReference type="SAM" id="MobiDB-lite"/>
    </source>
</evidence>
<comment type="similarity">
    <text evidence="11">Belongs to the chemokine-like receptor (CMKLR) family.</text>
</comment>
<dbReference type="InterPro" id="IPR003981">
    <property type="entry name" value="Leukotriene_B4_rcpt"/>
</dbReference>
<feature type="transmembrane region" description="Helical" evidence="14">
    <location>
        <begin position="237"/>
        <end position="255"/>
    </location>
</feature>
<evidence type="ECO:0000256" key="3">
    <source>
        <dbReference type="ARBA" id="ARBA00022553"/>
    </source>
</evidence>
<keyword evidence="2" id="KW-1003">Cell membrane</keyword>
<keyword evidence="9" id="KW-0325">Glycoprotein</keyword>
<accession>V8NVF3</accession>
<sequence>APPFHLLNATTNDCLLTSGNSTLLSSSTSSVTGIVFLLLAALIGLPGNFFVIWSILWKMKPSHRSVTCLLVLNLAVADGVVLLLTPFFVLFLIFKNWLFGWAICKGVYYLCCINMFASIFIITLMSADRCLAVTQPYYSQAIRKKNLVVKILVGIWTGAILLSLPAFFFRQVLQEPSQKHFICEPCHSRKSLAIFHFTMETVVAFVIPFAIIVGCYSAILVRLRGVRKRKGARTEKLIVAIVICFAVLWMPYHIINMIQVASNLTSGKMADRLGQAWKSGRAGATALAFLSSSINPVLYVFAAGNLIKTSGANFIAQFFEGASEGLGRRSQSQKNLDKDLIPAVGASVNLDQQLLGNCDKCLLHLLTSNGTMPSCIENQNNTSSKPLSGASIGIGVLSLAFILGFPGNAFVVWTAICWVRKRTVTCLLILHLAIADLAVLLTAPLFLRFLSAKKWEMGQAVCQICYYICGVSMYASVYLIALMSLDRCLAVSKPFVSQKIRTRRTIRLLVFAIWVMSLFLAVPSLLYRKVVTHNSTSYCILCHQEGKELVFQNLFETITGFLLPFTIVVYSYGMISQRLKETRFRQKRRTSRLISLIVIAFALFWLPYHIVNLLDVIGLWSGSSKIQIAGRKGRPILVALAFFSSSVNPILYTFSGGSLIRSSGIGFMAKLFEGTASEMSSVKHGTARDRDVKTEPLNNEKPELLTMSTNPTESSSAQEGGKGLNLLP</sequence>
<keyword evidence="7 14" id="KW-0472">Membrane</keyword>
<evidence type="ECO:0000256" key="10">
    <source>
        <dbReference type="ARBA" id="ARBA00023224"/>
    </source>
</evidence>